<comment type="caution">
    <text evidence="2">The sequence shown here is derived from an EMBL/GenBank/DDBJ whole genome shotgun (WGS) entry which is preliminary data.</text>
</comment>
<protein>
    <submittedName>
        <fullName evidence="2">Auxin efflux carrier component 1</fullName>
    </submittedName>
</protein>
<dbReference type="Proteomes" id="UP001180020">
    <property type="component" value="Unassembled WGS sequence"/>
</dbReference>
<dbReference type="EMBL" id="JAUJYO010000006">
    <property type="protein sequence ID" value="KAK1314428.1"/>
    <property type="molecule type" value="Genomic_DNA"/>
</dbReference>
<name>A0AAV9ELH4_ACOCL</name>
<feature type="region of interest" description="Disordered" evidence="1">
    <location>
        <begin position="69"/>
        <end position="102"/>
    </location>
</feature>
<gene>
    <name evidence="2" type="primary">PIN1</name>
    <name evidence="2" type="ORF">QJS10_CPA06g01637</name>
</gene>
<reference evidence="2" key="2">
    <citation type="submission" date="2023-06" db="EMBL/GenBank/DDBJ databases">
        <authorList>
            <person name="Ma L."/>
            <person name="Liu K.-W."/>
            <person name="Li Z."/>
            <person name="Hsiao Y.-Y."/>
            <person name="Qi Y."/>
            <person name="Fu T."/>
            <person name="Tang G."/>
            <person name="Zhang D."/>
            <person name="Sun W.-H."/>
            <person name="Liu D.-K."/>
            <person name="Li Y."/>
            <person name="Chen G.-Z."/>
            <person name="Liu X.-D."/>
            <person name="Liao X.-Y."/>
            <person name="Jiang Y.-T."/>
            <person name="Yu X."/>
            <person name="Hao Y."/>
            <person name="Huang J."/>
            <person name="Zhao X.-W."/>
            <person name="Ke S."/>
            <person name="Chen Y.-Y."/>
            <person name="Wu W.-L."/>
            <person name="Hsu J.-L."/>
            <person name="Lin Y.-F."/>
            <person name="Huang M.-D."/>
            <person name="Li C.-Y."/>
            <person name="Huang L."/>
            <person name="Wang Z.-W."/>
            <person name="Zhao X."/>
            <person name="Zhong W.-Y."/>
            <person name="Peng D.-H."/>
            <person name="Ahmad S."/>
            <person name="Lan S."/>
            <person name="Zhang J.-S."/>
            <person name="Tsai W.-C."/>
            <person name="Van De Peer Y."/>
            <person name="Liu Z.-J."/>
        </authorList>
    </citation>
    <scope>NUCLEOTIDE SEQUENCE</scope>
    <source>
        <strain evidence="2">CP</strain>
        <tissue evidence="2">Leaves</tissue>
    </source>
</reference>
<accession>A0AAV9ELH4</accession>
<reference evidence="2" key="1">
    <citation type="journal article" date="2023" name="Nat. Commun.">
        <title>Diploid and tetraploid genomes of Acorus and the evolution of monocots.</title>
        <authorList>
            <person name="Ma L."/>
            <person name="Liu K.W."/>
            <person name="Li Z."/>
            <person name="Hsiao Y.Y."/>
            <person name="Qi Y."/>
            <person name="Fu T."/>
            <person name="Tang G.D."/>
            <person name="Zhang D."/>
            <person name="Sun W.H."/>
            <person name="Liu D.K."/>
            <person name="Li Y."/>
            <person name="Chen G.Z."/>
            <person name="Liu X.D."/>
            <person name="Liao X.Y."/>
            <person name="Jiang Y.T."/>
            <person name="Yu X."/>
            <person name="Hao Y."/>
            <person name="Huang J."/>
            <person name="Zhao X.W."/>
            <person name="Ke S."/>
            <person name="Chen Y.Y."/>
            <person name="Wu W.L."/>
            <person name="Hsu J.L."/>
            <person name="Lin Y.F."/>
            <person name="Huang M.D."/>
            <person name="Li C.Y."/>
            <person name="Huang L."/>
            <person name="Wang Z.W."/>
            <person name="Zhao X."/>
            <person name="Zhong W.Y."/>
            <person name="Peng D.H."/>
            <person name="Ahmad S."/>
            <person name="Lan S."/>
            <person name="Zhang J.S."/>
            <person name="Tsai W.C."/>
            <person name="Van de Peer Y."/>
            <person name="Liu Z.J."/>
        </authorList>
    </citation>
    <scope>NUCLEOTIDE SEQUENCE</scope>
    <source>
        <strain evidence="2">CP</strain>
    </source>
</reference>
<sequence length="102" mass="11579">MEDGTKDLHMFVWSSSASPVSDVFGGANKSKLKDSLEMDRRSMLWRGMSSASETERTVRLGSAREEGWGWRRRKGDAADERDDEVDPYHGLEEAHPQSQHLL</sequence>
<feature type="compositionally biased region" description="Basic and acidic residues" evidence="1">
    <location>
        <begin position="86"/>
        <end position="95"/>
    </location>
</feature>
<evidence type="ECO:0000313" key="3">
    <source>
        <dbReference type="Proteomes" id="UP001180020"/>
    </source>
</evidence>
<dbReference type="AlphaFoldDB" id="A0AAV9ELH4"/>
<evidence type="ECO:0000313" key="2">
    <source>
        <dbReference type="EMBL" id="KAK1314428.1"/>
    </source>
</evidence>
<proteinExistence type="predicted"/>
<keyword evidence="3" id="KW-1185">Reference proteome</keyword>
<organism evidence="2 3">
    <name type="scientific">Acorus calamus</name>
    <name type="common">Sweet flag</name>
    <dbReference type="NCBI Taxonomy" id="4465"/>
    <lineage>
        <taxon>Eukaryota</taxon>
        <taxon>Viridiplantae</taxon>
        <taxon>Streptophyta</taxon>
        <taxon>Embryophyta</taxon>
        <taxon>Tracheophyta</taxon>
        <taxon>Spermatophyta</taxon>
        <taxon>Magnoliopsida</taxon>
        <taxon>Liliopsida</taxon>
        <taxon>Acoraceae</taxon>
        <taxon>Acorus</taxon>
    </lineage>
</organism>
<evidence type="ECO:0000256" key="1">
    <source>
        <dbReference type="SAM" id="MobiDB-lite"/>
    </source>
</evidence>